<protein>
    <recommendedName>
        <fullName evidence="6">Ice-binding protein</fullName>
    </recommendedName>
</protein>
<dbReference type="EMBL" id="KV460257">
    <property type="protein sequence ID" value="OBT93139.1"/>
    <property type="molecule type" value="Genomic_DNA"/>
</dbReference>
<dbReference type="STRING" id="342668.A0A1B8GBB6"/>
<evidence type="ECO:0008006" key="6">
    <source>
        <dbReference type="Google" id="ProtNLM"/>
    </source>
</evidence>
<evidence type="ECO:0000313" key="5">
    <source>
        <dbReference type="Proteomes" id="UP000091956"/>
    </source>
</evidence>
<feature type="chain" id="PRO_5008608498" description="Ice-binding protein" evidence="3">
    <location>
        <begin position="27"/>
        <end position="243"/>
    </location>
</feature>
<evidence type="ECO:0000313" key="4">
    <source>
        <dbReference type="EMBL" id="OBT93139.1"/>
    </source>
</evidence>
<proteinExistence type="inferred from homology"/>
<dbReference type="Pfam" id="PF11999">
    <property type="entry name" value="Ice_binding"/>
    <property type="match status" value="1"/>
</dbReference>
<sequence>MKCTIFSNGRLALFALAITQFSPILAHPSIVERGSPIALGAAKTYGAIAATTLTSTGNTRITGDCGTCPGTSITGFLPGVCTGTTSAGGKAACAAEAACLSAYNNARGLASTATALPSSDLAGLALAPGVYKFPTAAATNSATLTLNGAKNTMGQFIFLIDTTLTTAGSSKVVLINGAQACNVYFIVGSSATIGESSAMTGNILAHTSIGLTNAASNKGTLCALNGAVTLINNSLTAQTVCSS</sequence>
<reference evidence="4 5" key="1">
    <citation type="submission" date="2016-03" db="EMBL/GenBank/DDBJ databases">
        <title>Comparative genomics of Pseudogymnoascus destructans, the fungus causing white-nose syndrome of bats.</title>
        <authorList>
            <person name="Palmer J.M."/>
            <person name="Drees K.P."/>
            <person name="Foster J.T."/>
            <person name="Lindner D.L."/>
        </authorList>
    </citation>
    <scope>NUCLEOTIDE SEQUENCE [LARGE SCALE GENOMIC DNA]</scope>
    <source>
        <strain evidence="4 5">UAMH 10579</strain>
    </source>
</reference>
<keyword evidence="2 3" id="KW-0732">Signal</keyword>
<accession>A0A1B8GBB6</accession>
<dbReference type="InterPro" id="IPR021884">
    <property type="entry name" value="Ice-bd_prot"/>
</dbReference>
<dbReference type="AlphaFoldDB" id="A0A1B8GBB6"/>
<dbReference type="Proteomes" id="UP000091956">
    <property type="component" value="Unassembled WGS sequence"/>
</dbReference>
<evidence type="ECO:0000256" key="2">
    <source>
        <dbReference type="ARBA" id="ARBA00022729"/>
    </source>
</evidence>
<evidence type="ECO:0000256" key="3">
    <source>
        <dbReference type="SAM" id="SignalP"/>
    </source>
</evidence>
<feature type="signal peptide" evidence="3">
    <location>
        <begin position="1"/>
        <end position="26"/>
    </location>
</feature>
<gene>
    <name evidence="4" type="ORF">VE01_09221</name>
</gene>
<dbReference type="OrthoDB" id="10264374at2759"/>
<name>A0A1B8GBB6_9PEZI</name>
<evidence type="ECO:0000256" key="1">
    <source>
        <dbReference type="ARBA" id="ARBA00005445"/>
    </source>
</evidence>
<reference evidence="5" key="2">
    <citation type="journal article" date="2018" name="Nat. Commun.">
        <title>Extreme sensitivity to ultraviolet light in the fungal pathogen causing white-nose syndrome of bats.</title>
        <authorList>
            <person name="Palmer J.M."/>
            <person name="Drees K.P."/>
            <person name="Foster J.T."/>
            <person name="Lindner D.L."/>
        </authorList>
    </citation>
    <scope>NUCLEOTIDE SEQUENCE [LARGE SCALE GENOMIC DNA]</scope>
    <source>
        <strain evidence="5">UAMH 10579</strain>
    </source>
</reference>
<keyword evidence="5" id="KW-1185">Reference proteome</keyword>
<comment type="similarity">
    <text evidence="1">Belongs to the ice-binding protein family.</text>
</comment>
<organism evidence="4 5">
    <name type="scientific">Pseudogymnoascus verrucosus</name>
    <dbReference type="NCBI Taxonomy" id="342668"/>
    <lineage>
        <taxon>Eukaryota</taxon>
        <taxon>Fungi</taxon>
        <taxon>Dikarya</taxon>
        <taxon>Ascomycota</taxon>
        <taxon>Pezizomycotina</taxon>
        <taxon>Leotiomycetes</taxon>
        <taxon>Thelebolales</taxon>
        <taxon>Thelebolaceae</taxon>
        <taxon>Pseudogymnoascus</taxon>
    </lineage>
</organism>
<dbReference type="RefSeq" id="XP_018126872.1">
    <property type="nucleotide sequence ID" value="XM_018278636.1"/>
</dbReference>
<dbReference type="GeneID" id="28842607"/>